<dbReference type="GeneID" id="100199632"/>
<keyword evidence="2" id="KW-1185">Reference proteome</keyword>
<dbReference type="Proteomes" id="UP001652625">
    <property type="component" value="Chromosome 09"/>
</dbReference>
<gene>
    <name evidence="3" type="primary">LOC100199632</name>
</gene>
<evidence type="ECO:0000313" key="2">
    <source>
        <dbReference type="Proteomes" id="UP001652625"/>
    </source>
</evidence>
<organism evidence="2 3">
    <name type="scientific">Hydra vulgaris</name>
    <name type="common">Hydra</name>
    <name type="synonym">Hydra attenuata</name>
    <dbReference type="NCBI Taxonomy" id="6087"/>
    <lineage>
        <taxon>Eukaryota</taxon>
        <taxon>Metazoa</taxon>
        <taxon>Cnidaria</taxon>
        <taxon>Hydrozoa</taxon>
        <taxon>Hydroidolina</taxon>
        <taxon>Anthoathecata</taxon>
        <taxon>Aplanulata</taxon>
        <taxon>Hydridae</taxon>
        <taxon>Hydra</taxon>
    </lineage>
</organism>
<dbReference type="RefSeq" id="XP_065660957.1">
    <property type="nucleotide sequence ID" value="XM_065804885.1"/>
</dbReference>
<dbReference type="InterPro" id="IPR003609">
    <property type="entry name" value="Pan_app"/>
</dbReference>
<sequence>MLFNIILSLKVFAFFFLQISQSSFALPFSIMALFRPDKIDLITDSFFNSLHTFMFPKSVIFNNIGHSMKLKIIGNNDNSKWLTIPYGSKIEFDGTRNFFTKMLDKEYRVRIVLEISRGSTQPSSVDWLEFSAMYNNYFAPFKFLINNQGAYQLGENGLKGMWKIASWNADNDVPNTNPALIKWNGNWAFSCDFPGNDFSKIENMRGELCGAKCANTNGCTHFTHNPDERGGTCFMKNRVYISKAFAQYFPKQYVTCGIV</sequence>
<feature type="domain" description="Apple" evidence="1">
    <location>
        <begin position="192"/>
        <end position="236"/>
    </location>
</feature>
<accession>A0ABM4CGW1</accession>
<name>A0ABM4CGW1_HYDVU</name>
<evidence type="ECO:0000313" key="3">
    <source>
        <dbReference type="RefSeq" id="XP_065660957.1"/>
    </source>
</evidence>
<dbReference type="Gene3D" id="3.50.4.10">
    <property type="entry name" value="Hepatocyte Growth Factor"/>
    <property type="match status" value="1"/>
</dbReference>
<protein>
    <submittedName>
        <fullName evidence="3">Uncharacterized protein LOC100199632</fullName>
    </submittedName>
</protein>
<proteinExistence type="predicted"/>
<reference evidence="3" key="1">
    <citation type="submission" date="2025-08" db="UniProtKB">
        <authorList>
            <consortium name="RefSeq"/>
        </authorList>
    </citation>
    <scope>IDENTIFICATION</scope>
</reference>
<dbReference type="Pfam" id="PF14295">
    <property type="entry name" value="PAN_4"/>
    <property type="match status" value="1"/>
</dbReference>
<evidence type="ECO:0000259" key="1">
    <source>
        <dbReference type="Pfam" id="PF14295"/>
    </source>
</evidence>